<evidence type="ECO:0000256" key="3">
    <source>
        <dbReference type="ARBA" id="ARBA00023054"/>
    </source>
</evidence>
<feature type="region of interest" description="Disordered" evidence="4">
    <location>
        <begin position="522"/>
        <end position="551"/>
    </location>
</feature>
<dbReference type="Proteomes" id="UP000007796">
    <property type="component" value="Unassembled WGS sequence"/>
</dbReference>
<dbReference type="InParanoid" id="F0XT13"/>
<dbReference type="RefSeq" id="XP_014168731.1">
    <property type="nucleotide sequence ID" value="XM_014313256.1"/>
</dbReference>
<feature type="compositionally biased region" description="Low complexity" evidence="4">
    <location>
        <begin position="380"/>
        <end position="391"/>
    </location>
</feature>
<dbReference type="GO" id="GO:0000323">
    <property type="term" value="C:lytic vacuole"/>
    <property type="evidence" value="ECO:0007669"/>
    <property type="project" value="TreeGrafter"/>
</dbReference>
<sequence>MNCDICGRHYHAQRLPFLCPIDARNQLYEHRLAHAAALIQNEQLEQQVNGELLLSSAADAEDEKPPAKRQQQLKRQPKQRDALSAKSRLDAWECERQEILERTNDVVQRAEKLRADLEAARSELERRKDTNRRRRSDLAAASNGTATRRSRMQDEVERSISMTRFKWNRSYDAMAATRGFLCMEAAKLYGLRRLKRGSTVHYEIGGREIVNPYSMSNLQPEVISTSLGHVTHILMLACHYLSIRLPAEVTLPHRDYPRPTIFSLSSSYSHGDVPFPGTATFQPSHAAGRDHEPFQRVPRARPLYIDKQLPVLSKEDSWSHTMFLEGVALLAYDIAWACGSQGVPIGERSSFDDVFNIGRNLYNLLIGSQLLNNPAGRIFSTSSTPASPGGTMRQTDGGVGGGREINEFGKAATMMGRYSHGTAHTFLGDDVIRAFKLPSPNRLADRLKTRLSSESTLPDWEVLDDESWAADDHNNMEDGVLSKGGQQNGGSRAPDRRLFGVESVASVITDLEDTLALAEMDVSPRSRRPEKVRSAGTSGWTKLRTRSGSTK</sequence>
<keyword evidence="6" id="KW-1185">Reference proteome</keyword>
<evidence type="ECO:0000256" key="1">
    <source>
        <dbReference type="ARBA" id="ARBA00009574"/>
    </source>
</evidence>
<proteinExistence type="inferred from homology"/>
<dbReference type="OrthoDB" id="16772at2759"/>
<reference evidence="5 6" key="1">
    <citation type="journal article" date="2011" name="Proc. Natl. Acad. Sci. U.S.A.">
        <title>Genome and transcriptome analyses of the mountain pine beetle-fungal symbiont Grosmannia clavigera, a lodgepole pine pathogen.</title>
        <authorList>
            <person name="DiGuistini S."/>
            <person name="Wang Y."/>
            <person name="Liao N.Y."/>
            <person name="Taylor G."/>
            <person name="Tanguay P."/>
            <person name="Feau N."/>
            <person name="Henrissat B."/>
            <person name="Chan S.K."/>
            <person name="Hesse-Orce U."/>
            <person name="Alamouti S.M."/>
            <person name="Tsui C.K.M."/>
            <person name="Docking R.T."/>
            <person name="Levasseur A."/>
            <person name="Haridas S."/>
            <person name="Robertson G."/>
            <person name="Birol I."/>
            <person name="Holt R.A."/>
            <person name="Marra M.A."/>
            <person name="Hamelin R.C."/>
            <person name="Hirst M."/>
            <person name="Jones S.J.M."/>
            <person name="Bohlmann J."/>
            <person name="Breuil C."/>
        </authorList>
    </citation>
    <scope>NUCLEOTIDE SEQUENCE [LARGE SCALE GENOMIC DNA]</scope>
    <source>
        <strain evidence="6">kw1407 / UAMH 11150</strain>
    </source>
</reference>
<keyword evidence="3" id="KW-0175">Coiled coil</keyword>
<name>F0XT13_GROCL</name>
<comment type="similarity">
    <text evidence="1">Belongs to the ATG14 family.</text>
</comment>
<feature type="region of interest" description="Disordered" evidence="4">
    <location>
        <begin position="471"/>
        <end position="495"/>
    </location>
</feature>
<feature type="region of interest" description="Disordered" evidence="4">
    <location>
        <begin position="380"/>
        <end position="401"/>
    </location>
</feature>
<evidence type="ECO:0000256" key="2">
    <source>
        <dbReference type="ARBA" id="ARBA00013807"/>
    </source>
</evidence>
<feature type="compositionally biased region" description="Polar residues" evidence="4">
    <location>
        <begin position="535"/>
        <end position="551"/>
    </location>
</feature>
<evidence type="ECO:0000313" key="6">
    <source>
        <dbReference type="Proteomes" id="UP000007796"/>
    </source>
</evidence>
<dbReference type="Pfam" id="PF10186">
    <property type="entry name" value="ATG14"/>
    <property type="match status" value="1"/>
</dbReference>
<dbReference type="PANTHER" id="PTHR15157:SF13">
    <property type="entry name" value="AUTOPHAGY-RELATED PROTEIN 14"/>
    <property type="match status" value="1"/>
</dbReference>
<dbReference type="GO" id="GO:0005768">
    <property type="term" value="C:endosome"/>
    <property type="evidence" value="ECO:0007669"/>
    <property type="project" value="TreeGrafter"/>
</dbReference>
<dbReference type="GO" id="GO:0032991">
    <property type="term" value="C:protein-containing complex"/>
    <property type="evidence" value="ECO:0007669"/>
    <property type="project" value="UniProtKB-ARBA"/>
</dbReference>
<evidence type="ECO:0000313" key="5">
    <source>
        <dbReference type="EMBL" id="EFW99248.1"/>
    </source>
</evidence>
<dbReference type="PANTHER" id="PTHR15157">
    <property type="entry name" value="UV RADIATION RESISTANCE-ASSOCIATED GENE PROTEIN"/>
    <property type="match status" value="1"/>
</dbReference>
<feature type="region of interest" description="Disordered" evidence="4">
    <location>
        <begin position="122"/>
        <end position="155"/>
    </location>
</feature>
<dbReference type="GeneID" id="25979016"/>
<organism evidence="6">
    <name type="scientific">Grosmannia clavigera (strain kw1407 / UAMH 11150)</name>
    <name type="common">Blue stain fungus</name>
    <name type="synonym">Graphiocladiella clavigera</name>
    <dbReference type="NCBI Taxonomy" id="655863"/>
    <lineage>
        <taxon>Eukaryota</taxon>
        <taxon>Fungi</taxon>
        <taxon>Dikarya</taxon>
        <taxon>Ascomycota</taxon>
        <taxon>Pezizomycotina</taxon>
        <taxon>Sordariomycetes</taxon>
        <taxon>Sordariomycetidae</taxon>
        <taxon>Ophiostomatales</taxon>
        <taxon>Ophiostomataceae</taxon>
        <taxon>Leptographium</taxon>
    </lineage>
</organism>
<dbReference type="GO" id="GO:0000149">
    <property type="term" value="F:SNARE binding"/>
    <property type="evidence" value="ECO:0007669"/>
    <property type="project" value="TreeGrafter"/>
</dbReference>
<feature type="region of interest" description="Disordered" evidence="4">
    <location>
        <begin position="58"/>
        <end position="86"/>
    </location>
</feature>
<dbReference type="GO" id="GO:0035493">
    <property type="term" value="P:SNARE complex assembly"/>
    <property type="evidence" value="ECO:0007669"/>
    <property type="project" value="TreeGrafter"/>
</dbReference>
<protein>
    <recommendedName>
        <fullName evidence="2">Autophagy-related protein 14</fullName>
    </recommendedName>
</protein>
<dbReference type="InterPro" id="IPR018791">
    <property type="entry name" value="UV_resistance/autophagy_Atg14"/>
</dbReference>
<dbReference type="AlphaFoldDB" id="F0XT13"/>
<dbReference type="EMBL" id="GL629997">
    <property type="protein sequence ID" value="EFW99248.1"/>
    <property type="molecule type" value="Genomic_DNA"/>
</dbReference>
<dbReference type="eggNOG" id="ENOG502SEGC">
    <property type="taxonomic scope" value="Eukaryota"/>
</dbReference>
<feature type="compositionally biased region" description="Basic and acidic residues" evidence="4">
    <location>
        <begin position="522"/>
        <end position="533"/>
    </location>
</feature>
<gene>
    <name evidence="5" type="ORF">CMQ_5669</name>
</gene>
<evidence type="ECO:0000256" key="4">
    <source>
        <dbReference type="SAM" id="MobiDB-lite"/>
    </source>
</evidence>
<dbReference type="HOGENOM" id="CLU_021590_1_0_1"/>
<accession>F0XT13</accession>